<organism evidence="2 3">
    <name type="scientific">Oldenlandia corymbosa var. corymbosa</name>
    <dbReference type="NCBI Taxonomy" id="529605"/>
    <lineage>
        <taxon>Eukaryota</taxon>
        <taxon>Viridiplantae</taxon>
        <taxon>Streptophyta</taxon>
        <taxon>Embryophyta</taxon>
        <taxon>Tracheophyta</taxon>
        <taxon>Spermatophyta</taxon>
        <taxon>Magnoliopsida</taxon>
        <taxon>eudicotyledons</taxon>
        <taxon>Gunneridae</taxon>
        <taxon>Pentapetalae</taxon>
        <taxon>asterids</taxon>
        <taxon>lamiids</taxon>
        <taxon>Gentianales</taxon>
        <taxon>Rubiaceae</taxon>
        <taxon>Rubioideae</taxon>
        <taxon>Spermacoceae</taxon>
        <taxon>Hedyotis-Oldenlandia complex</taxon>
        <taxon>Oldenlandia</taxon>
    </lineage>
</organism>
<protein>
    <submittedName>
        <fullName evidence="2">OLC1v1018849C1</fullName>
    </submittedName>
</protein>
<dbReference type="AlphaFoldDB" id="A0AAV1ECY7"/>
<accession>A0AAV1ECY7</accession>
<evidence type="ECO:0000259" key="1">
    <source>
        <dbReference type="Pfam" id="PF12061"/>
    </source>
</evidence>
<proteinExistence type="predicted"/>
<reference evidence="2" key="1">
    <citation type="submission" date="2023-03" db="EMBL/GenBank/DDBJ databases">
        <authorList>
            <person name="Julca I."/>
        </authorList>
    </citation>
    <scope>NUCLEOTIDE SEQUENCE</scope>
</reference>
<dbReference type="InterPro" id="IPR021929">
    <property type="entry name" value="R1A-like_N"/>
</dbReference>
<keyword evidence="3" id="KW-1185">Reference proteome</keyword>
<evidence type="ECO:0000313" key="2">
    <source>
        <dbReference type="EMBL" id="CAI9117451.1"/>
    </source>
</evidence>
<dbReference type="Proteomes" id="UP001161247">
    <property type="component" value="Chromosome 9"/>
</dbReference>
<name>A0AAV1ECY7_OLDCO</name>
<sequence>MNISHGFLKSESHYLECYHDDNYVEETESFEAEIEKWYITLLDCMQQSSSPMTNQVMDVVDSVMVNLEDVCLKTEYYDLDCSLLEPTEALKEIITFLRNFFRVATLSGSGEPQELQAFLTHIEALAIKAAQVRVRLFLYHKEASYHDETKRMISAFLHEMKHVDTRVYDTYTRVLTSLKHSISDLHVLTISLGNDPLVFVNDFLVSLISMFWEMLQSETLHWVSLKDQLIALYEGLRFLRSTLKENPNKFIDNNRVIRIGVEGQVLQTSQFSFPKTNVLGVLDYLLGNMVEVRNRKVDSYIQAFYGDSPSEGNEIVLHSSFGMPSLLCRPIKEERMDLDYLCDRELVQESYDQVDENVINFGVQTKGDDSLMEISAQGFQ</sequence>
<feature type="domain" description="Late blight resistance protein R1A-like N-terminal" evidence="1">
    <location>
        <begin position="48"/>
        <end position="248"/>
    </location>
</feature>
<gene>
    <name evidence="2" type="ORF">OLC1_LOCUS23508</name>
</gene>
<evidence type="ECO:0000313" key="3">
    <source>
        <dbReference type="Proteomes" id="UP001161247"/>
    </source>
</evidence>
<dbReference type="Pfam" id="PF12061">
    <property type="entry name" value="NB-LRR"/>
    <property type="match status" value="1"/>
</dbReference>
<dbReference type="EMBL" id="OX459126">
    <property type="protein sequence ID" value="CAI9117451.1"/>
    <property type="molecule type" value="Genomic_DNA"/>
</dbReference>